<dbReference type="InterPro" id="IPR013253">
    <property type="entry name" value="Spc7_domain"/>
</dbReference>
<feature type="compositionally biased region" description="Low complexity" evidence="2">
    <location>
        <begin position="214"/>
        <end position="228"/>
    </location>
</feature>
<dbReference type="GO" id="GO:0034501">
    <property type="term" value="P:protein localization to kinetochore"/>
    <property type="evidence" value="ECO:0007669"/>
    <property type="project" value="TreeGrafter"/>
</dbReference>
<feature type="domain" description="Spc7 kinetochore protein" evidence="3">
    <location>
        <begin position="1002"/>
        <end position="1324"/>
    </location>
</feature>
<feature type="compositionally biased region" description="Basic and acidic residues" evidence="2">
    <location>
        <begin position="96"/>
        <end position="105"/>
    </location>
</feature>
<gene>
    <name evidence="4" type="ORF">OHC33_006652</name>
</gene>
<feature type="compositionally biased region" description="Acidic residues" evidence="2">
    <location>
        <begin position="308"/>
        <end position="317"/>
    </location>
</feature>
<feature type="compositionally biased region" description="Basic residues" evidence="2">
    <location>
        <begin position="756"/>
        <end position="766"/>
    </location>
</feature>
<feature type="region of interest" description="Disordered" evidence="2">
    <location>
        <begin position="837"/>
        <end position="933"/>
    </location>
</feature>
<evidence type="ECO:0000256" key="1">
    <source>
        <dbReference type="SAM" id="Coils"/>
    </source>
</evidence>
<dbReference type="PANTHER" id="PTHR28260">
    <property type="entry name" value="SPINDLE POLE BODY COMPONENT SPC105"/>
    <property type="match status" value="1"/>
</dbReference>
<feature type="region of interest" description="Disordered" evidence="2">
    <location>
        <begin position="81"/>
        <end position="438"/>
    </location>
</feature>
<feature type="region of interest" description="Disordered" evidence="2">
    <location>
        <begin position="590"/>
        <end position="616"/>
    </location>
</feature>
<organism evidence="4 5">
    <name type="scientific">Knufia fluminis</name>
    <dbReference type="NCBI Taxonomy" id="191047"/>
    <lineage>
        <taxon>Eukaryota</taxon>
        <taxon>Fungi</taxon>
        <taxon>Dikarya</taxon>
        <taxon>Ascomycota</taxon>
        <taxon>Pezizomycotina</taxon>
        <taxon>Eurotiomycetes</taxon>
        <taxon>Chaetothyriomycetidae</taxon>
        <taxon>Chaetothyriales</taxon>
        <taxon>Trichomeriaceae</taxon>
        <taxon>Knufia</taxon>
    </lineage>
</organism>
<feature type="compositionally biased region" description="Acidic residues" evidence="2">
    <location>
        <begin position="370"/>
        <end position="379"/>
    </location>
</feature>
<feature type="compositionally biased region" description="Basic and acidic residues" evidence="2">
    <location>
        <begin position="732"/>
        <end position="744"/>
    </location>
</feature>
<feature type="coiled-coil region" evidence="1">
    <location>
        <begin position="1177"/>
        <end position="1204"/>
    </location>
</feature>
<evidence type="ECO:0000313" key="4">
    <source>
        <dbReference type="EMBL" id="KAK5952179.1"/>
    </source>
</evidence>
<dbReference type="SMART" id="SM01315">
    <property type="entry name" value="Spc7_N"/>
    <property type="match status" value="1"/>
</dbReference>
<dbReference type="Pfam" id="PF15402">
    <property type="entry name" value="MELT_2"/>
    <property type="match status" value="6"/>
</dbReference>
<reference evidence="4 5" key="1">
    <citation type="submission" date="2022-12" db="EMBL/GenBank/DDBJ databases">
        <title>Genomic features and morphological characterization of a novel Knufia sp. strain isolated from spacecraft assembly facility.</title>
        <authorList>
            <person name="Teixeira M."/>
            <person name="Chander A.M."/>
            <person name="Stajich J.E."/>
            <person name="Venkateswaran K."/>
        </authorList>
    </citation>
    <scope>NUCLEOTIDE SEQUENCE [LARGE SCALE GENOMIC DNA]</scope>
    <source>
        <strain evidence="4 5">FJI-L2-BK-P2</strain>
    </source>
</reference>
<dbReference type="Proteomes" id="UP001316803">
    <property type="component" value="Unassembled WGS sequence"/>
</dbReference>
<feature type="compositionally biased region" description="Acidic residues" evidence="2">
    <location>
        <begin position="426"/>
        <end position="437"/>
    </location>
</feature>
<dbReference type="Pfam" id="PF18210">
    <property type="entry name" value="Knl1_RWD_C"/>
    <property type="match status" value="1"/>
</dbReference>
<dbReference type="GO" id="GO:0007094">
    <property type="term" value="P:mitotic spindle assembly checkpoint signaling"/>
    <property type="evidence" value="ECO:0007669"/>
    <property type="project" value="TreeGrafter"/>
</dbReference>
<feature type="compositionally biased region" description="Polar residues" evidence="2">
    <location>
        <begin position="634"/>
        <end position="643"/>
    </location>
</feature>
<feature type="compositionally biased region" description="Basic and acidic residues" evidence="2">
    <location>
        <begin position="152"/>
        <end position="183"/>
    </location>
</feature>
<dbReference type="InterPro" id="IPR033338">
    <property type="entry name" value="Spc105/Spc7"/>
</dbReference>
<protein>
    <recommendedName>
        <fullName evidence="3">Spc7 kinetochore protein domain-containing protein</fullName>
    </recommendedName>
</protein>
<feature type="compositionally biased region" description="Polar residues" evidence="2">
    <location>
        <begin position="1608"/>
        <end position="1636"/>
    </location>
</feature>
<evidence type="ECO:0000259" key="3">
    <source>
        <dbReference type="SMART" id="SM00787"/>
    </source>
</evidence>
<feature type="region of interest" description="Disordered" evidence="2">
    <location>
        <begin position="451"/>
        <end position="487"/>
    </location>
</feature>
<feature type="compositionally biased region" description="Low complexity" evidence="2">
    <location>
        <begin position="333"/>
        <end position="342"/>
    </location>
</feature>
<evidence type="ECO:0000313" key="5">
    <source>
        <dbReference type="Proteomes" id="UP001316803"/>
    </source>
</evidence>
<sequence>MEEQRKEKSVRPKSRQSIAHMPSKANMTTDIAALKRAEEAKDKAKRSRGKSLGPGGLEALTETNANVFKIPPMFQPKSILKPAVPLTPPKVIPSFDELRKKDTGKAKSPAKNGAEDLLIDFSTPGPSRDSGSGSFMPGTENLVDPFSPIRPQSKDDVEQHQEAGDEEEQRRQDHKKAVMEQRAARRKSLANRRVSFAPEATLHTWSVMELVEDSTTSSASNSTRRQSAMTAAQSPMPDVSTPGTEGERPSTPVEQHNDEVVKDSPDSQRELHQRKRRRTSDITSTSEDETFSSPGDEGDSSPIRVEDSIDSESDTDGDTAMSLDEATQNTVRSSDSSSTQTSLDERLRKAASQAGTKGIDYDEHGPGAEQNDDEGEDQSMEIADGTVTHAFRQYARKDNGHSQETTNDADKENFNHIQHQSMIASEQEDEEPEEDDATMGMTMDMTRAVGGIVPNGVAKQAKNTPNRRRSNFSRHSSSGADSSYGEETMDMTVAKGGILSNGDDEEDADEQFTDEEMTMEMTKGVGGIRNPAKRQSLPSIMTEETESMDMTMAAGGILPPIEEQTEPQSLVEGDLTRTMDITRAVGKILPQQAREDVDESMAQAELEQESPSAQLNQEINQFVTAPASTTRAMATIASETGSPTLKPRLSARRTAPNSRSTTPGSGTKMLSPQAVGQTTPSKQVTPLPAKSTSPKRTPVLAANVTTRGASPKKLFAKEIRQRASPARKSPRKEHDLLFSKDETTGMHTPKVVLHAPKPHQHLRRRSSGVGIDSEGTGSPRVSEILSRRESIGEGAPNFQLQKGLKKQIQFDDPRQIEHEIDAERAEEHRRESGRFIMEQEASEQQEENTTQNLKDMIESMTPKKDKKAVKTKGRKSLAVGSARGLLGKRPAELDDDDDEDSTPKRLKTVSREASPVKKVHLPKPPTKEETTGRLSRAEQLMLETVAQPNHTPTLAQSPARKAKTPEHTGRFRNPPSTQKPASFEERLDNVVGATDIATMHPEAAEDVAEEEKISLQQFLNMTNVHFIELSTTKRRHTMAQSTIDAEDGDADGTSQASFVAAATTLPLLELYQHATRELKSYISSGRKIIRQIEAEALAEQPAIFKKYVDARPEAKAVMDNQFRNAKTSARYQSKEGWYTWRGQLVDGLQSGLEGIKTDMEKDKHILSNQQYALDSVVPQFTLKKQQLDQQLQDLRRRLDESESFDHGALKEKREELSAVDTEVTRQSQHLAALQRELQEKDEVLSSAAELRQEMNDQINEATRVQAEQRRWPAKDVTNYKVNAQKLEQGTGWKLLTAEEETEEPNDLGVALTLSYRDQLRLFFYPSAFQPKSDGRRRSGRKSRSVSGPTAPIGLTYSPDEDDDRQPKELSTELRFFLQLIQSQLHAFTMMPKGSVTCQTVLKTVSEGWALAQEVSSEIKQLNSAGVVHVSVVNDEKLGAKLMLMQPDRSRIDIEFVLSILPLNDGEISASTTVSATPIYGTTCTIMDASKTRKVQAALSKEVESKTLGEGSWLSAVRGFEEWLQAQVQAKQQEALKPKPTAKPQPRPASQEQPVAPPKSEPRRAATASPRQTQKSTTPKHPPRSPLAPKTTNSKIQKKALPVPKKPVQLTSSQQESMSMLPQPTNFRESQIQPSQQKENFVPVTAKSMVNGNSNGDGNGAEVTVVNENMGFDDVFAGAKPAIPPEMQEAMMYTPVKKRMGALRRSPV</sequence>
<feature type="region of interest" description="Disordered" evidence="2">
    <location>
        <begin position="1"/>
        <end position="58"/>
    </location>
</feature>
<proteinExistence type="predicted"/>
<name>A0AAN8ECC5_9EURO</name>
<feature type="compositionally biased region" description="Basic and acidic residues" evidence="2">
    <location>
        <begin position="255"/>
        <end position="271"/>
    </location>
</feature>
<dbReference type="InterPro" id="IPR040850">
    <property type="entry name" value="Knl1_RWD_C"/>
</dbReference>
<accession>A0AAN8ECC5</accession>
<feature type="region of interest" description="Disordered" evidence="2">
    <location>
        <begin position="1530"/>
        <end position="1636"/>
    </location>
</feature>
<feature type="region of interest" description="Disordered" evidence="2">
    <location>
        <begin position="1331"/>
        <end position="1367"/>
    </location>
</feature>
<feature type="compositionally biased region" description="Basic residues" evidence="2">
    <location>
        <begin position="864"/>
        <end position="875"/>
    </location>
</feature>
<evidence type="ECO:0000256" key="2">
    <source>
        <dbReference type="SAM" id="MobiDB-lite"/>
    </source>
</evidence>
<feature type="compositionally biased region" description="Polar residues" evidence="2">
    <location>
        <begin position="415"/>
        <end position="424"/>
    </location>
</feature>
<dbReference type="GO" id="GO:1990758">
    <property type="term" value="P:mitotic sister chromatid biorientation"/>
    <property type="evidence" value="ECO:0007669"/>
    <property type="project" value="TreeGrafter"/>
</dbReference>
<feature type="coiled-coil region" evidence="1">
    <location>
        <begin position="1230"/>
        <end position="1267"/>
    </location>
</feature>
<keyword evidence="5" id="KW-1185">Reference proteome</keyword>
<dbReference type="GO" id="GO:0000776">
    <property type="term" value="C:kinetochore"/>
    <property type="evidence" value="ECO:0007669"/>
    <property type="project" value="TreeGrafter"/>
</dbReference>
<feature type="compositionally biased region" description="Basic and acidic residues" evidence="2">
    <location>
        <begin position="1"/>
        <end position="10"/>
    </location>
</feature>
<dbReference type="EMBL" id="JAKLMC020000016">
    <property type="protein sequence ID" value="KAK5952179.1"/>
    <property type="molecule type" value="Genomic_DNA"/>
</dbReference>
<feature type="compositionally biased region" description="Basic and acidic residues" evidence="2">
    <location>
        <begin position="33"/>
        <end position="42"/>
    </location>
</feature>
<dbReference type="SMART" id="SM00787">
    <property type="entry name" value="Spc7"/>
    <property type="match status" value="1"/>
</dbReference>
<feature type="compositionally biased region" description="Polar residues" evidence="2">
    <location>
        <begin position="1568"/>
        <end position="1578"/>
    </location>
</feature>
<feature type="region of interest" description="Disordered" evidence="2">
    <location>
        <begin position="949"/>
        <end position="982"/>
    </location>
</feature>
<feature type="region of interest" description="Disordered" evidence="2">
    <location>
        <begin position="634"/>
        <end position="812"/>
    </location>
</feature>
<dbReference type="Pfam" id="PF08317">
    <property type="entry name" value="Spc7"/>
    <property type="match status" value="1"/>
</dbReference>
<keyword evidence="1" id="KW-0175">Coiled coil</keyword>
<dbReference type="PANTHER" id="PTHR28260:SF1">
    <property type="entry name" value="SPINDLE POLE BODY COMPONENT SPC105"/>
    <property type="match status" value="1"/>
</dbReference>
<comment type="caution">
    <text evidence="4">The sequence shown here is derived from an EMBL/GenBank/DDBJ whole genome shotgun (WGS) entry which is preliminary data.</text>
</comment>
<feature type="compositionally biased region" description="Polar residues" evidence="2">
    <location>
        <begin position="655"/>
        <end position="695"/>
    </location>
</feature>